<evidence type="ECO:0000256" key="3">
    <source>
        <dbReference type="ARBA" id="ARBA00023002"/>
    </source>
</evidence>
<evidence type="ECO:0000313" key="6">
    <source>
        <dbReference type="Proteomes" id="UP001501598"/>
    </source>
</evidence>
<dbReference type="InterPro" id="IPR016166">
    <property type="entry name" value="FAD-bd_PCMH"/>
</dbReference>
<dbReference type="InterPro" id="IPR016164">
    <property type="entry name" value="FAD-linked_Oxase-like_C"/>
</dbReference>
<keyword evidence="2" id="KW-0274">FAD</keyword>
<dbReference type="Gene3D" id="3.40.462.10">
    <property type="entry name" value="FAD-linked oxidases, C-terminal domain"/>
    <property type="match status" value="1"/>
</dbReference>
<reference evidence="6" key="1">
    <citation type="journal article" date="2019" name="Int. J. Syst. Evol. Microbiol.">
        <title>The Global Catalogue of Microorganisms (GCM) 10K type strain sequencing project: providing services to taxonomists for standard genome sequencing and annotation.</title>
        <authorList>
            <consortium name="The Broad Institute Genomics Platform"/>
            <consortium name="The Broad Institute Genome Sequencing Center for Infectious Disease"/>
            <person name="Wu L."/>
            <person name="Ma J."/>
        </authorList>
    </citation>
    <scope>NUCLEOTIDE SEQUENCE [LARGE SCALE GENOMIC DNA]</scope>
    <source>
        <strain evidence="6">JCM 17906</strain>
    </source>
</reference>
<dbReference type="InterPro" id="IPR036318">
    <property type="entry name" value="FAD-bd_PCMH-like_sf"/>
</dbReference>
<dbReference type="InterPro" id="IPR016170">
    <property type="entry name" value="Cytok_DH_C_sf"/>
</dbReference>
<protein>
    <submittedName>
        <fullName evidence="5">FAD-binding oxidoreductase</fullName>
    </submittedName>
</protein>
<dbReference type="Proteomes" id="UP001501598">
    <property type="component" value="Unassembled WGS sequence"/>
</dbReference>
<evidence type="ECO:0000256" key="1">
    <source>
        <dbReference type="ARBA" id="ARBA00022630"/>
    </source>
</evidence>
<dbReference type="Gene3D" id="3.30.465.10">
    <property type="match status" value="1"/>
</dbReference>
<feature type="domain" description="FAD-binding PCMH-type" evidence="4">
    <location>
        <begin position="52"/>
        <end position="238"/>
    </location>
</feature>
<gene>
    <name evidence="5" type="ORF">GCM10023175_21460</name>
</gene>
<keyword evidence="6" id="KW-1185">Reference proteome</keyword>
<proteinExistence type="predicted"/>
<evidence type="ECO:0000256" key="2">
    <source>
        <dbReference type="ARBA" id="ARBA00022827"/>
    </source>
</evidence>
<keyword evidence="1" id="KW-0285">Flavoprotein</keyword>
<dbReference type="EMBL" id="BAABGT010000028">
    <property type="protein sequence ID" value="GAA4543995.1"/>
    <property type="molecule type" value="Genomic_DNA"/>
</dbReference>
<dbReference type="Gene3D" id="3.30.43.10">
    <property type="entry name" value="Uridine Diphospho-n-acetylenolpyruvylglucosamine Reductase, domain 2"/>
    <property type="match status" value="1"/>
</dbReference>
<evidence type="ECO:0000313" key="5">
    <source>
        <dbReference type="EMBL" id="GAA4543995.1"/>
    </source>
</evidence>
<dbReference type="RefSeq" id="WP_345415395.1">
    <property type="nucleotide sequence ID" value="NZ_BAABGT010000028.1"/>
</dbReference>
<dbReference type="InterPro" id="IPR016169">
    <property type="entry name" value="FAD-bd_PCMH_sub2"/>
</dbReference>
<dbReference type="PROSITE" id="PS51387">
    <property type="entry name" value="FAD_PCMH"/>
    <property type="match status" value="1"/>
</dbReference>
<name>A0ABP8RP10_9PSEU</name>
<dbReference type="Gene3D" id="1.10.45.10">
    <property type="entry name" value="Vanillyl-alcohol Oxidase, Chain A, domain 4"/>
    <property type="match status" value="1"/>
</dbReference>
<dbReference type="InterPro" id="IPR006094">
    <property type="entry name" value="Oxid_FAD_bind_N"/>
</dbReference>
<dbReference type="PANTHER" id="PTHR11748:SF114">
    <property type="entry name" value="ARYL-ALCOHOL OXIDASE VANILLYL-ALCOHOL OXIDASE (AFU_ORTHOLOGUE AFUA_3G09500)-RELATED"/>
    <property type="match status" value="1"/>
</dbReference>
<keyword evidence="3" id="KW-0560">Oxidoreductase</keyword>
<evidence type="ECO:0000259" key="4">
    <source>
        <dbReference type="PROSITE" id="PS51387"/>
    </source>
</evidence>
<comment type="caution">
    <text evidence="5">The sequence shown here is derived from an EMBL/GenBank/DDBJ whole genome shotgun (WGS) entry which is preliminary data.</text>
</comment>
<dbReference type="InterPro" id="IPR016171">
    <property type="entry name" value="Vanillyl_alc_oxidase_C-sub2"/>
</dbReference>
<dbReference type="Pfam" id="PF01565">
    <property type="entry name" value="FAD_binding_4"/>
    <property type="match status" value="1"/>
</dbReference>
<accession>A0ABP8RP10</accession>
<dbReference type="SUPFAM" id="SSF55103">
    <property type="entry name" value="FAD-linked oxidases, C-terminal domain"/>
    <property type="match status" value="1"/>
</dbReference>
<dbReference type="SUPFAM" id="SSF56176">
    <property type="entry name" value="FAD-binding/transporter-associated domain-like"/>
    <property type="match status" value="1"/>
</dbReference>
<sequence length="521" mass="56910">MTETTAAPDLSDLVLPADLVAGLTEIVGPAGIELDRTGIDEFKDPYWIPGDETYAASAVVQPTDTEQVQRIMRLANEAGVPVWPHGQGRNYGYGGPSPRVRGSIQIGFRRMNRVLEINEKLAYAVVEPGVRWFDLHAALEEQAPGLMHSVPDLGWGSVIGNSMDSGITYLPYGTDFQFPCGMEVVLADGSLLRTGHGAIPEGHAWHVHKRSLGPSLDPLFVQSNLGIVTRMGVWLKRKPEAYAPLVLTLDDDADLEQAIDVIRELRLAGHLEGVPSLYPTLRASVMLTDTPVVTPRHQLRPEDYRRIGQETGVGAWSCRTAVWADRDVAELRIAKIRAAWEAIPSGRFRVDRVYAPEEYGELALAHEKIQAGVPTLKAIEITPAHVGHVGFSPVVPLDGAQVRFVVDELRMRIVAAGVNFSGGILITGERACVIVCGMQFDITDGDSVRNAMDLAKSLVRDLGELGYGEYRAHLDFMDLAQEQYGFGDHAYRRFVGAIKDAVDPKGILAPGRHGIWPAAAR</sequence>
<dbReference type="InterPro" id="IPR016167">
    <property type="entry name" value="FAD-bd_PCMH_sub1"/>
</dbReference>
<organism evidence="5 6">
    <name type="scientific">Pseudonocardia xishanensis</name>
    <dbReference type="NCBI Taxonomy" id="630995"/>
    <lineage>
        <taxon>Bacteria</taxon>
        <taxon>Bacillati</taxon>
        <taxon>Actinomycetota</taxon>
        <taxon>Actinomycetes</taxon>
        <taxon>Pseudonocardiales</taxon>
        <taxon>Pseudonocardiaceae</taxon>
        <taxon>Pseudonocardia</taxon>
    </lineage>
</organism>
<dbReference type="PANTHER" id="PTHR11748">
    <property type="entry name" value="D-LACTATE DEHYDROGENASE"/>
    <property type="match status" value="1"/>
</dbReference>